<dbReference type="GO" id="GO:0005524">
    <property type="term" value="F:ATP binding"/>
    <property type="evidence" value="ECO:0007669"/>
    <property type="project" value="UniProtKB-KW"/>
</dbReference>
<comment type="caution">
    <text evidence="6">The sequence shown here is derived from an EMBL/GenBank/DDBJ whole genome shotgun (WGS) entry which is preliminary data.</text>
</comment>
<dbReference type="Pfam" id="PF00005">
    <property type="entry name" value="ABC_tran"/>
    <property type="match status" value="1"/>
</dbReference>
<dbReference type="PANTHER" id="PTHR43335">
    <property type="entry name" value="ABC TRANSPORTER, ATP-BINDING PROTEIN"/>
    <property type="match status" value="1"/>
</dbReference>
<dbReference type="PROSITE" id="PS50893">
    <property type="entry name" value="ABC_TRANSPORTER_2"/>
    <property type="match status" value="1"/>
</dbReference>
<evidence type="ECO:0000256" key="2">
    <source>
        <dbReference type="ARBA" id="ARBA00022448"/>
    </source>
</evidence>
<evidence type="ECO:0000256" key="3">
    <source>
        <dbReference type="ARBA" id="ARBA00022741"/>
    </source>
</evidence>
<dbReference type="PROSITE" id="PS00211">
    <property type="entry name" value="ABC_TRANSPORTER_1"/>
    <property type="match status" value="1"/>
</dbReference>
<evidence type="ECO:0000313" key="7">
    <source>
        <dbReference type="Proteomes" id="UP000321168"/>
    </source>
</evidence>
<dbReference type="InterPro" id="IPR003439">
    <property type="entry name" value="ABC_transporter-like_ATP-bd"/>
</dbReference>
<protein>
    <submittedName>
        <fullName evidence="6">ATP-binding cassette domain-containing protein</fullName>
    </submittedName>
</protein>
<dbReference type="Gene3D" id="3.40.50.300">
    <property type="entry name" value="P-loop containing nucleotide triphosphate hydrolases"/>
    <property type="match status" value="1"/>
</dbReference>
<accession>A0A5C6UUY8</accession>
<dbReference type="SUPFAM" id="SSF52540">
    <property type="entry name" value="P-loop containing nucleoside triphosphate hydrolases"/>
    <property type="match status" value="1"/>
</dbReference>
<gene>
    <name evidence="6" type="ORF">FRX97_11140</name>
</gene>
<reference evidence="6 7" key="1">
    <citation type="submission" date="2019-08" db="EMBL/GenBank/DDBJ databases">
        <title>Genome of Luteibaculum oceani JCM 18817.</title>
        <authorList>
            <person name="Bowman J.P."/>
        </authorList>
    </citation>
    <scope>NUCLEOTIDE SEQUENCE [LARGE SCALE GENOMIC DNA]</scope>
    <source>
        <strain evidence="6 7">JCM 18817</strain>
    </source>
</reference>
<dbReference type="Proteomes" id="UP000321168">
    <property type="component" value="Unassembled WGS sequence"/>
</dbReference>
<comment type="similarity">
    <text evidence="1">Belongs to the ABC transporter superfamily.</text>
</comment>
<keyword evidence="2" id="KW-0813">Transport</keyword>
<dbReference type="AlphaFoldDB" id="A0A5C6UUY8"/>
<dbReference type="EMBL" id="VORB01000011">
    <property type="protein sequence ID" value="TXC76061.1"/>
    <property type="molecule type" value="Genomic_DNA"/>
</dbReference>
<dbReference type="InterPro" id="IPR027417">
    <property type="entry name" value="P-loop_NTPase"/>
</dbReference>
<evidence type="ECO:0000256" key="1">
    <source>
        <dbReference type="ARBA" id="ARBA00005417"/>
    </source>
</evidence>
<keyword evidence="7" id="KW-1185">Reference proteome</keyword>
<dbReference type="InterPro" id="IPR017871">
    <property type="entry name" value="ABC_transporter-like_CS"/>
</dbReference>
<dbReference type="RefSeq" id="WP_147015299.1">
    <property type="nucleotide sequence ID" value="NZ_VORB01000011.1"/>
</dbReference>
<organism evidence="6 7">
    <name type="scientific">Luteibaculum oceani</name>
    <dbReference type="NCBI Taxonomy" id="1294296"/>
    <lineage>
        <taxon>Bacteria</taxon>
        <taxon>Pseudomonadati</taxon>
        <taxon>Bacteroidota</taxon>
        <taxon>Flavobacteriia</taxon>
        <taxon>Flavobacteriales</taxon>
        <taxon>Luteibaculaceae</taxon>
        <taxon>Luteibaculum</taxon>
    </lineage>
</organism>
<dbReference type="GO" id="GO:0016887">
    <property type="term" value="F:ATP hydrolysis activity"/>
    <property type="evidence" value="ECO:0007669"/>
    <property type="project" value="InterPro"/>
</dbReference>
<keyword evidence="4 6" id="KW-0067">ATP-binding</keyword>
<evidence type="ECO:0000313" key="6">
    <source>
        <dbReference type="EMBL" id="TXC76061.1"/>
    </source>
</evidence>
<evidence type="ECO:0000259" key="5">
    <source>
        <dbReference type="PROSITE" id="PS50893"/>
    </source>
</evidence>
<evidence type="ECO:0000256" key="4">
    <source>
        <dbReference type="ARBA" id="ARBA00022840"/>
    </source>
</evidence>
<keyword evidence="3" id="KW-0547">Nucleotide-binding</keyword>
<sequence length="231" mass="25008">MSEILKVNGLTKNFGRKTAVSDISFSIEKGEIFGLLGPNGSGKTTTLGMILGLLKPTAGSISLFGSQDIDAARLKIGALIESTNYYPELSASDNLKLVCQIKGVDQGVIPELLERVGLADEARSRVKTFSLGMKQRMMVASALIGNPELIIFDEPTNGMDPQGIIFIRDLIISLAQEGKTILVASHLLNEMEKVCTHVAIMQKGKFLHKGALSDLLTEHENLEQYFLTATS</sequence>
<name>A0A5C6UUY8_9FLAO</name>
<feature type="domain" description="ABC transporter" evidence="5">
    <location>
        <begin position="5"/>
        <end position="228"/>
    </location>
</feature>
<dbReference type="InterPro" id="IPR003593">
    <property type="entry name" value="AAA+_ATPase"/>
</dbReference>
<dbReference type="SMART" id="SM00382">
    <property type="entry name" value="AAA"/>
    <property type="match status" value="1"/>
</dbReference>
<dbReference type="OrthoDB" id="9801987at2"/>
<proteinExistence type="inferred from homology"/>